<dbReference type="AlphaFoldDB" id="A0A643F911"/>
<name>A0A643F911_IDEDE</name>
<gene>
    <name evidence="8" type="primary">norR</name>
    <name evidence="8" type="ORF">F7Q92_15955</name>
</gene>
<accession>A0A643F911</accession>
<dbReference type="Proteomes" id="UP000430120">
    <property type="component" value="Unassembled WGS sequence"/>
</dbReference>
<evidence type="ECO:0000256" key="6">
    <source>
        <dbReference type="SAM" id="MobiDB-lite"/>
    </source>
</evidence>
<evidence type="ECO:0000313" key="9">
    <source>
        <dbReference type="Proteomes" id="UP000430120"/>
    </source>
</evidence>
<dbReference type="OrthoDB" id="9761705at2"/>
<dbReference type="InterPro" id="IPR058031">
    <property type="entry name" value="AAA_lid_NorR"/>
</dbReference>
<dbReference type="Gene3D" id="1.10.8.60">
    <property type="match status" value="1"/>
</dbReference>
<dbReference type="CDD" id="cd00009">
    <property type="entry name" value="AAA"/>
    <property type="match status" value="1"/>
</dbReference>
<keyword evidence="9" id="KW-1185">Reference proteome</keyword>
<feature type="compositionally biased region" description="Low complexity" evidence="6">
    <location>
        <begin position="1"/>
        <end position="19"/>
    </location>
</feature>
<dbReference type="InterPro" id="IPR029016">
    <property type="entry name" value="GAF-like_dom_sf"/>
</dbReference>
<dbReference type="Pfam" id="PF01590">
    <property type="entry name" value="GAF"/>
    <property type="match status" value="1"/>
</dbReference>
<keyword evidence="3" id="KW-0805">Transcription regulation</keyword>
<dbReference type="SMART" id="SM00382">
    <property type="entry name" value="AAA"/>
    <property type="match status" value="1"/>
</dbReference>
<dbReference type="PROSITE" id="PS00675">
    <property type="entry name" value="SIGMA54_INTERACT_1"/>
    <property type="match status" value="1"/>
</dbReference>
<organism evidence="8 9">
    <name type="scientific">Ideonella dechloratans</name>
    <dbReference type="NCBI Taxonomy" id="36863"/>
    <lineage>
        <taxon>Bacteria</taxon>
        <taxon>Pseudomonadati</taxon>
        <taxon>Pseudomonadota</taxon>
        <taxon>Betaproteobacteria</taxon>
        <taxon>Burkholderiales</taxon>
        <taxon>Sphaerotilaceae</taxon>
        <taxon>Ideonella</taxon>
    </lineage>
</organism>
<dbReference type="PROSITE" id="PS50045">
    <property type="entry name" value="SIGMA54_INTERACT_4"/>
    <property type="match status" value="1"/>
</dbReference>
<dbReference type="InterPro" id="IPR002078">
    <property type="entry name" value="Sigma_54_int"/>
</dbReference>
<dbReference type="Pfam" id="PF25601">
    <property type="entry name" value="AAA_lid_14"/>
    <property type="match status" value="1"/>
</dbReference>
<dbReference type="Pfam" id="PF00158">
    <property type="entry name" value="Sigma54_activat"/>
    <property type="match status" value="1"/>
</dbReference>
<dbReference type="PANTHER" id="PTHR32071:SF35">
    <property type="entry name" value="ANAEROBIC NITRIC OXIDE REDUCTASE TRANSCRIPTION REGULATOR NORR"/>
    <property type="match status" value="1"/>
</dbReference>
<proteinExistence type="predicted"/>
<protein>
    <submittedName>
        <fullName evidence="8">Nitric oxide reductase transcriptional regulator NorR</fullName>
    </submittedName>
</protein>
<keyword evidence="4" id="KW-0238">DNA-binding</keyword>
<dbReference type="GO" id="GO:0006355">
    <property type="term" value="P:regulation of DNA-templated transcription"/>
    <property type="evidence" value="ECO:0007669"/>
    <property type="project" value="InterPro"/>
</dbReference>
<feature type="region of interest" description="Disordered" evidence="6">
    <location>
        <begin position="1"/>
        <end position="20"/>
    </location>
</feature>
<dbReference type="InterPro" id="IPR003593">
    <property type="entry name" value="AAA+_ATPase"/>
</dbReference>
<dbReference type="Gene3D" id="3.30.450.40">
    <property type="match status" value="1"/>
</dbReference>
<keyword evidence="5" id="KW-0804">Transcription</keyword>
<dbReference type="NCBIfam" id="NF003451">
    <property type="entry name" value="PRK05022.1"/>
    <property type="match status" value="1"/>
</dbReference>
<evidence type="ECO:0000256" key="2">
    <source>
        <dbReference type="ARBA" id="ARBA00022840"/>
    </source>
</evidence>
<dbReference type="InterPro" id="IPR003018">
    <property type="entry name" value="GAF"/>
</dbReference>
<dbReference type="GO" id="GO:0003677">
    <property type="term" value="F:DNA binding"/>
    <property type="evidence" value="ECO:0007669"/>
    <property type="project" value="UniProtKB-KW"/>
</dbReference>
<evidence type="ECO:0000259" key="7">
    <source>
        <dbReference type="PROSITE" id="PS50045"/>
    </source>
</evidence>
<keyword evidence="2" id="KW-0067">ATP-binding</keyword>
<evidence type="ECO:0000256" key="5">
    <source>
        <dbReference type="ARBA" id="ARBA00023163"/>
    </source>
</evidence>
<evidence type="ECO:0000256" key="4">
    <source>
        <dbReference type="ARBA" id="ARBA00023125"/>
    </source>
</evidence>
<dbReference type="Gene3D" id="3.40.50.300">
    <property type="entry name" value="P-loop containing nucleotide triphosphate hydrolases"/>
    <property type="match status" value="1"/>
</dbReference>
<dbReference type="GO" id="GO:0005524">
    <property type="term" value="F:ATP binding"/>
    <property type="evidence" value="ECO:0007669"/>
    <property type="project" value="UniProtKB-KW"/>
</dbReference>
<evidence type="ECO:0000313" key="8">
    <source>
        <dbReference type="EMBL" id="KAB0577761.1"/>
    </source>
</evidence>
<dbReference type="PROSITE" id="PS00688">
    <property type="entry name" value="SIGMA54_INTERACT_3"/>
    <property type="match status" value="1"/>
</dbReference>
<feature type="domain" description="Sigma-54 factor interaction" evidence="7">
    <location>
        <begin position="195"/>
        <end position="424"/>
    </location>
</feature>
<comment type="caution">
    <text evidence="8">The sequence shown here is derived from an EMBL/GenBank/DDBJ whole genome shotgun (WGS) entry which is preliminary data.</text>
</comment>
<evidence type="ECO:0000256" key="1">
    <source>
        <dbReference type="ARBA" id="ARBA00022741"/>
    </source>
</evidence>
<sequence length="465" mass="49565">MTTLAASLPAATPAPAGAADPDRTRLAALLAAVRGMVRCDAAALLRLDEDSSVLRPVAVDGLSEEALGRAFPVAAHPRLAQLLASDEAGLRFAADCGLPDPYDGLVEGQPDILPVHDCMGAPLRVGGRLWGLLTLDALQAGAFEPVGPAQRQALVTLVQDGIEAAGTIRQLAEQAHREQARLQALQRSTLAQRSLGGHSPAMQALLHEIDLVAGSDLTVLILGETGVGKELVAQRLHAQSGRRERPLVQVNCAALPDTLADSELFGHRRGAFTGALQDRAGRFELADGGTLFLDEVGELSLPVQAKLLRVLQSGEVQRPGSDRLLRVDVRVLAATNRDLEAEVAAGRFRTDLYHRLSVYPLRVPPLRERGRDVLALAGGFLEENQHRLGTRNLRLTPAAKAWLQQQPWPGNVRELEHVISRAALRVVGEQGRAARWVRIEPRHLGEAAPAATAGPAPLPGLSTPG</sequence>
<evidence type="ECO:0000256" key="3">
    <source>
        <dbReference type="ARBA" id="ARBA00023015"/>
    </source>
</evidence>
<dbReference type="InterPro" id="IPR025944">
    <property type="entry name" value="Sigma_54_int_dom_CS"/>
</dbReference>
<dbReference type="SUPFAM" id="SSF52540">
    <property type="entry name" value="P-loop containing nucleoside triphosphate hydrolases"/>
    <property type="match status" value="1"/>
</dbReference>
<dbReference type="InterPro" id="IPR025662">
    <property type="entry name" value="Sigma_54_int_dom_ATP-bd_1"/>
</dbReference>
<dbReference type="InterPro" id="IPR027417">
    <property type="entry name" value="P-loop_NTPase"/>
</dbReference>
<dbReference type="RefSeq" id="WP_151125099.1">
    <property type="nucleotide sequence ID" value="NZ_VZPB01000044.1"/>
</dbReference>
<dbReference type="PANTHER" id="PTHR32071">
    <property type="entry name" value="TRANSCRIPTIONAL REGULATORY PROTEIN"/>
    <property type="match status" value="1"/>
</dbReference>
<keyword evidence="1" id="KW-0547">Nucleotide-binding</keyword>
<dbReference type="PROSITE" id="PS00676">
    <property type="entry name" value="SIGMA54_INTERACT_2"/>
    <property type="match status" value="1"/>
</dbReference>
<dbReference type="InterPro" id="IPR025943">
    <property type="entry name" value="Sigma_54_int_dom_ATP-bd_2"/>
</dbReference>
<dbReference type="EMBL" id="VZPB01000044">
    <property type="protein sequence ID" value="KAB0577761.1"/>
    <property type="molecule type" value="Genomic_DNA"/>
</dbReference>
<feature type="non-terminal residue" evidence="8">
    <location>
        <position position="465"/>
    </location>
</feature>
<dbReference type="SUPFAM" id="SSF55781">
    <property type="entry name" value="GAF domain-like"/>
    <property type="match status" value="1"/>
</dbReference>
<dbReference type="FunFam" id="3.40.50.300:FF:000006">
    <property type="entry name" value="DNA-binding transcriptional regulator NtrC"/>
    <property type="match status" value="1"/>
</dbReference>
<reference evidence="8 9" key="1">
    <citation type="submission" date="2019-09" db="EMBL/GenBank/DDBJ databases">
        <title>Draft genome sequences of 48 bacterial type strains from the CCUG.</title>
        <authorList>
            <person name="Tunovic T."/>
            <person name="Pineiro-Iglesias B."/>
            <person name="Unosson C."/>
            <person name="Inganas E."/>
            <person name="Ohlen M."/>
            <person name="Cardew S."/>
            <person name="Jensie-Markopoulos S."/>
            <person name="Salva-Serra F."/>
            <person name="Jaen-Luchoro D."/>
            <person name="Karlsson R."/>
            <person name="Svensson-Stadler L."/>
            <person name="Chun J."/>
            <person name="Moore E."/>
        </authorList>
    </citation>
    <scope>NUCLEOTIDE SEQUENCE [LARGE SCALE GENOMIC DNA]</scope>
    <source>
        <strain evidence="8 9">CCUG 30977</strain>
    </source>
</reference>